<evidence type="ECO:0008006" key="5">
    <source>
        <dbReference type="Google" id="ProtNLM"/>
    </source>
</evidence>
<keyword evidence="3" id="KW-1185">Reference proteome</keyword>
<dbReference type="EMBL" id="CP022385">
    <property type="protein sequence ID" value="ATA83362.1"/>
    <property type="molecule type" value="Genomic_DNA"/>
</dbReference>
<dbReference type="Proteomes" id="UP000249902">
    <property type="component" value="Unassembled WGS sequence"/>
</dbReference>
<proteinExistence type="predicted"/>
<protein>
    <recommendedName>
        <fullName evidence="5">Immunity protein 43 domain-containing protein</fullName>
    </recommendedName>
</protein>
<name>A0AAX2I7C6_CAPSP</name>
<dbReference type="Proteomes" id="UP000217301">
    <property type="component" value="Chromosome"/>
</dbReference>
<evidence type="ECO:0000313" key="1">
    <source>
        <dbReference type="EMBL" id="ATA83362.1"/>
    </source>
</evidence>
<sequence>MNKIKIWIGTFEGTNEEFQSYFDEDNNCLFCKDINEEEYDPDFIGIIPLFDRVLDVEFLAKETPLGAKNRTLLVEKCKEMGIYQGNAVFFYSGDTRDIVEGEIFNQLVYVGQYDFNKEPIKIEEITRGNIIVSYKGNYYKILGEGLLLSAKNIYSYVIYRNSIDNTLSYIEQEEILQAIIDYFSKQGQKIIVE</sequence>
<dbReference type="InterPro" id="IPR025560">
    <property type="entry name" value="Imm22"/>
</dbReference>
<evidence type="ECO:0000313" key="2">
    <source>
        <dbReference type="EMBL" id="SQA74327.1"/>
    </source>
</evidence>
<dbReference type="KEGG" id="cspu:CGC55_02065"/>
<dbReference type="RefSeq" id="WP_002681222.1">
    <property type="nucleotide sequence ID" value="NZ_CP022385.1"/>
</dbReference>
<dbReference type="AlphaFoldDB" id="A0AAX2I7C6"/>
<dbReference type="EMBL" id="UAVP01000003">
    <property type="protein sequence ID" value="SQA74327.1"/>
    <property type="molecule type" value="Genomic_DNA"/>
</dbReference>
<dbReference type="Pfam" id="PF14112">
    <property type="entry name" value="DUF4284"/>
    <property type="match status" value="1"/>
</dbReference>
<evidence type="ECO:0000313" key="4">
    <source>
        <dbReference type="Proteomes" id="UP000249902"/>
    </source>
</evidence>
<reference evidence="3" key="2">
    <citation type="submission" date="2017-06" db="EMBL/GenBank/DDBJ databases">
        <title>Capnocytophaga spp. assemblies.</title>
        <authorList>
            <person name="Gulvik C.A."/>
        </authorList>
    </citation>
    <scope>NUCLEOTIDE SEQUENCE [LARGE SCALE GENOMIC DNA]</scope>
    <source>
        <strain evidence="3">KC1668</strain>
    </source>
</reference>
<reference evidence="2 4" key="3">
    <citation type="submission" date="2018-06" db="EMBL/GenBank/DDBJ databases">
        <authorList>
            <consortium name="Pathogen Informatics"/>
            <person name="Doyle S."/>
        </authorList>
    </citation>
    <scope>NUCLEOTIDE SEQUENCE [LARGE SCALE GENOMIC DNA]</scope>
    <source>
        <strain evidence="2 4">NCTC11653</strain>
    </source>
</reference>
<gene>
    <name evidence="1" type="ORF">CGC55_02065</name>
    <name evidence="2" type="ORF">NCTC11653_00210</name>
</gene>
<organism evidence="2 4">
    <name type="scientific">Capnocytophaga sputigena</name>
    <dbReference type="NCBI Taxonomy" id="1019"/>
    <lineage>
        <taxon>Bacteria</taxon>
        <taxon>Pseudomonadati</taxon>
        <taxon>Bacteroidota</taxon>
        <taxon>Flavobacteriia</taxon>
        <taxon>Flavobacteriales</taxon>
        <taxon>Flavobacteriaceae</taxon>
        <taxon>Capnocytophaga</taxon>
    </lineage>
</organism>
<accession>A0AAX2I7C6</accession>
<evidence type="ECO:0000313" key="3">
    <source>
        <dbReference type="Proteomes" id="UP000217301"/>
    </source>
</evidence>
<reference evidence="1" key="1">
    <citation type="journal article" date="2017" name="Genome Announc.">
        <title>Twelve Complete Reference Genomes of Clinical Isolates in the Capnocytophaga Genus.</title>
        <authorList>
            <person name="Villarma A."/>
            <person name="Gulvik C.A."/>
            <person name="Rowe L.A."/>
            <person name="Sheth M."/>
            <person name="Juieng P."/>
            <person name="Nicholson A.C."/>
            <person name="Loparev V.N."/>
            <person name="McQuiston J.R."/>
        </authorList>
    </citation>
    <scope>NUCLEOTIDE SEQUENCE</scope>
    <source>
        <strain evidence="1">KC1668</strain>
    </source>
</reference>